<evidence type="ECO:0000313" key="1">
    <source>
        <dbReference type="EMBL" id="PWF44658.1"/>
    </source>
</evidence>
<evidence type="ECO:0000313" key="2">
    <source>
        <dbReference type="Proteomes" id="UP000241421"/>
    </source>
</evidence>
<dbReference type="Proteomes" id="UP000241421">
    <property type="component" value="Unassembled WGS sequence"/>
</dbReference>
<name>A0A2U2HGT4_9BURK</name>
<dbReference type="AlphaFoldDB" id="A0A2U2HGT4"/>
<proteinExistence type="predicted"/>
<organism evidence="1 2">
    <name type="scientific">Massilia glaciei</name>
    <dbReference type="NCBI Taxonomy" id="1524097"/>
    <lineage>
        <taxon>Bacteria</taxon>
        <taxon>Pseudomonadati</taxon>
        <taxon>Pseudomonadota</taxon>
        <taxon>Betaproteobacteria</taxon>
        <taxon>Burkholderiales</taxon>
        <taxon>Oxalobacteraceae</taxon>
        <taxon>Telluria group</taxon>
        <taxon>Massilia</taxon>
    </lineage>
</organism>
<sequence length="152" mass="17056">MDEFMEGMERGVQQTTAHMMTPAQREKARVDALPYPPAANLQAPGMIFRCTNGKTTSDYKITATDWLISGPGRYQWRSRHCNVGEHKTAMGGSSKTTCGLRYNPWSITISTHWFGSSYVEESIDEYKKTNRIKSNLGKGTQVLNGTCKVIKE</sequence>
<dbReference type="EMBL" id="PXWF02000265">
    <property type="protein sequence ID" value="PWF44658.1"/>
    <property type="molecule type" value="Genomic_DNA"/>
</dbReference>
<accession>A0A2U2HGT4</accession>
<gene>
    <name evidence="1" type="ORF">C7C56_019160</name>
</gene>
<keyword evidence="2" id="KW-1185">Reference proteome</keyword>
<reference evidence="1 2" key="1">
    <citation type="submission" date="2018-04" db="EMBL/GenBank/DDBJ databases">
        <title>Massilia violaceinigra sp. nov., a novel purple-pigmented bacterium isolated from Tianshan glacier, Xinjiang, China.</title>
        <authorList>
            <person name="Wang H."/>
        </authorList>
    </citation>
    <scope>NUCLEOTIDE SEQUENCE [LARGE SCALE GENOMIC DNA]</scope>
    <source>
        <strain evidence="1 2">B448-2</strain>
    </source>
</reference>
<comment type="caution">
    <text evidence="1">The sequence shown here is derived from an EMBL/GenBank/DDBJ whole genome shotgun (WGS) entry which is preliminary data.</text>
</comment>
<protein>
    <submittedName>
        <fullName evidence="1">Uncharacterized protein</fullName>
    </submittedName>
</protein>